<comment type="similarity">
    <text evidence="1">Belongs to the DCC1 family.</text>
</comment>
<name>A0AAW1PWU1_9CHLO</name>
<evidence type="ECO:0000256" key="2">
    <source>
        <dbReference type="ARBA" id="ARBA00022705"/>
    </source>
</evidence>
<sequence length="364" mass="40199">MAALLQLGQGDVAKIFMPGDLRKDLQLLEADEHVLTSLLEEGVSIKGSSRTDAVLTTRTATFALKHVETTNALLLIKPRRDGCQTEPDVRITASAANHWELTQVSGRFETLDALFLRCDVTLDAAGALIEGMPSFTFQELLERVQASPAELLSALQRLGAYEVEGRWTVLDSAVQDTVLELILLTAVQHGWNLSTLPSQEMAAALQGDDFEPRVVLHCLSLYSTPTEGCDENTRSIDEKKVCLHYANKLLHEPRKWPLDDFMSRWTECVPEDMCPTMDMLEGFALVSTAGDEATIKLFTASALPRDPPTRFAELFKARQRWEYADLLPYLTDLAADQAATEGLLLSFARASQAQPGALVTYSAR</sequence>
<accession>A0AAW1PWU1</accession>
<evidence type="ECO:0008006" key="5">
    <source>
        <dbReference type="Google" id="ProtNLM"/>
    </source>
</evidence>
<dbReference type="PANTHER" id="PTHR13395:SF6">
    <property type="entry name" value="SISTER CHROMATID COHESION PROTEIN DCC1"/>
    <property type="match status" value="1"/>
</dbReference>
<organism evidence="3 4">
    <name type="scientific">[Myrmecia] bisecta</name>
    <dbReference type="NCBI Taxonomy" id="41462"/>
    <lineage>
        <taxon>Eukaryota</taxon>
        <taxon>Viridiplantae</taxon>
        <taxon>Chlorophyta</taxon>
        <taxon>core chlorophytes</taxon>
        <taxon>Trebouxiophyceae</taxon>
        <taxon>Trebouxiales</taxon>
        <taxon>Trebouxiaceae</taxon>
        <taxon>Myrmecia</taxon>
    </lineage>
</organism>
<evidence type="ECO:0000313" key="3">
    <source>
        <dbReference type="EMBL" id="KAK9812926.1"/>
    </source>
</evidence>
<comment type="caution">
    <text evidence="3">The sequence shown here is derived from an EMBL/GenBank/DDBJ whole genome shotgun (WGS) entry which is preliminary data.</text>
</comment>
<dbReference type="GO" id="GO:0034088">
    <property type="term" value="P:maintenance of mitotic sister chromatid cohesion"/>
    <property type="evidence" value="ECO:0007669"/>
    <property type="project" value="TreeGrafter"/>
</dbReference>
<dbReference type="GO" id="GO:0006260">
    <property type="term" value="P:DNA replication"/>
    <property type="evidence" value="ECO:0007669"/>
    <property type="project" value="UniProtKB-KW"/>
</dbReference>
<dbReference type="Pfam" id="PF09724">
    <property type="entry name" value="Dcc1"/>
    <property type="match status" value="1"/>
</dbReference>
<dbReference type="EMBL" id="JALJOR010000008">
    <property type="protein sequence ID" value="KAK9812926.1"/>
    <property type="molecule type" value="Genomic_DNA"/>
</dbReference>
<dbReference type="Proteomes" id="UP001489004">
    <property type="component" value="Unassembled WGS sequence"/>
</dbReference>
<proteinExistence type="inferred from homology"/>
<dbReference type="PANTHER" id="PTHR13395">
    <property type="entry name" value="SISTER CHROMATID COHESION PROTEIN DCC1-RELATED"/>
    <property type="match status" value="1"/>
</dbReference>
<dbReference type="InterPro" id="IPR019128">
    <property type="entry name" value="Dcc1"/>
</dbReference>
<keyword evidence="2" id="KW-0235">DNA replication</keyword>
<dbReference type="GO" id="GO:0031390">
    <property type="term" value="C:Ctf18 RFC-like complex"/>
    <property type="evidence" value="ECO:0007669"/>
    <property type="project" value="InterPro"/>
</dbReference>
<dbReference type="AlphaFoldDB" id="A0AAW1PWU1"/>
<dbReference type="GO" id="GO:0000785">
    <property type="term" value="C:chromatin"/>
    <property type="evidence" value="ECO:0007669"/>
    <property type="project" value="TreeGrafter"/>
</dbReference>
<dbReference type="GO" id="GO:0000775">
    <property type="term" value="C:chromosome, centromeric region"/>
    <property type="evidence" value="ECO:0007669"/>
    <property type="project" value="TreeGrafter"/>
</dbReference>
<evidence type="ECO:0000313" key="4">
    <source>
        <dbReference type="Proteomes" id="UP001489004"/>
    </source>
</evidence>
<reference evidence="3 4" key="1">
    <citation type="journal article" date="2024" name="Nat. Commun.">
        <title>Phylogenomics reveals the evolutionary origins of lichenization in chlorophyte algae.</title>
        <authorList>
            <person name="Puginier C."/>
            <person name="Libourel C."/>
            <person name="Otte J."/>
            <person name="Skaloud P."/>
            <person name="Haon M."/>
            <person name="Grisel S."/>
            <person name="Petersen M."/>
            <person name="Berrin J.G."/>
            <person name="Delaux P.M."/>
            <person name="Dal Grande F."/>
            <person name="Keller J."/>
        </authorList>
    </citation>
    <scope>NUCLEOTIDE SEQUENCE [LARGE SCALE GENOMIC DNA]</scope>
    <source>
        <strain evidence="3 4">SAG 2043</strain>
    </source>
</reference>
<keyword evidence="4" id="KW-1185">Reference proteome</keyword>
<protein>
    <recommendedName>
        <fullName evidence="5">Sister chromatid cohesion protein DCC1</fullName>
    </recommendedName>
</protein>
<evidence type="ECO:0000256" key="1">
    <source>
        <dbReference type="ARBA" id="ARBA00007017"/>
    </source>
</evidence>
<gene>
    <name evidence="3" type="ORF">WJX72_005883</name>
</gene>